<evidence type="ECO:0000313" key="4">
    <source>
        <dbReference type="Proteomes" id="UP000002258"/>
    </source>
</evidence>
<dbReference type="GO" id="GO:0016579">
    <property type="term" value="P:protein deubiquitination"/>
    <property type="evidence" value="ECO:0007669"/>
    <property type="project" value="TreeGrafter"/>
</dbReference>
<feature type="region of interest" description="Disordered" evidence="1">
    <location>
        <begin position="98"/>
        <end position="154"/>
    </location>
</feature>
<dbReference type="SUPFAM" id="SSF46934">
    <property type="entry name" value="UBA-like"/>
    <property type="match status" value="1"/>
</dbReference>
<evidence type="ECO:0000256" key="1">
    <source>
        <dbReference type="SAM" id="MobiDB-lite"/>
    </source>
</evidence>
<dbReference type="InterPro" id="IPR055335">
    <property type="entry name" value="Ucp6/RUP1"/>
</dbReference>
<dbReference type="InParanoid" id="A3GFH0"/>
<feature type="compositionally biased region" description="Basic and acidic residues" evidence="1">
    <location>
        <begin position="661"/>
        <end position="683"/>
    </location>
</feature>
<dbReference type="RefSeq" id="XP_001387779.2">
    <property type="nucleotide sequence ID" value="XM_001387742.1"/>
</dbReference>
<dbReference type="EMBL" id="AAVQ01000001">
    <property type="protein sequence ID" value="EAZ63756.2"/>
    <property type="molecule type" value="Genomic_DNA"/>
</dbReference>
<dbReference type="Proteomes" id="UP000002258">
    <property type="component" value="Chromosome 1"/>
</dbReference>
<dbReference type="PANTHER" id="PTHR39597">
    <property type="entry name" value="UBA DOMAIN-CONTAINING PROTEIN RUP1"/>
    <property type="match status" value="1"/>
</dbReference>
<evidence type="ECO:0000313" key="3">
    <source>
        <dbReference type="EMBL" id="EAZ63756.2"/>
    </source>
</evidence>
<protein>
    <recommendedName>
        <fullName evidence="2">UBA domain-containing protein</fullName>
    </recommendedName>
</protein>
<gene>
    <name evidence="3" type="ORF">PICST_66320</name>
</gene>
<feature type="domain" description="UBA" evidence="2">
    <location>
        <begin position="1"/>
        <end position="40"/>
    </location>
</feature>
<dbReference type="AlphaFoldDB" id="A3GFH0"/>
<dbReference type="OMA" id="PLEFYPQ"/>
<dbReference type="KEGG" id="pic:PICST_66320"/>
<feature type="compositionally biased region" description="Polar residues" evidence="1">
    <location>
        <begin position="98"/>
        <end position="140"/>
    </location>
</feature>
<keyword evidence="4" id="KW-1185">Reference proteome</keyword>
<dbReference type="STRING" id="322104.A3GFH0"/>
<dbReference type="HOGENOM" id="CLU_463884_0_0_1"/>
<dbReference type="GO" id="GO:0005829">
    <property type="term" value="C:cytosol"/>
    <property type="evidence" value="ECO:0007669"/>
    <property type="project" value="TreeGrafter"/>
</dbReference>
<dbReference type="eggNOG" id="ENOG502S0Z0">
    <property type="taxonomic scope" value="Eukaryota"/>
</dbReference>
<comment type="caution">
    <text evidence="3">The sequence shown here is derived from an EMBL/GenBank/DDBJ whole genome shotgun (WGS) entry which is preliminary data.</text>
</comment>
<dbReference type="GO" id="GO:0005634">
    <property type="term" value="C:nucleus"/>
    <property type="evidence" value="ECO:0007669"/>
    <property type="project" value="TreeGrafter"/>
</dbReference>
<sequence length="683" mass="77910">MESEKTSQLMEMGFSESEASEALVQCDYDLERAIAFLFGDPTETPTASVQPPDDLSSNLQMVAYHDTVGIRNPEDIPNFSDLSNANDSDTTYNYNNPRQNVSYNNHNKYESSSQSHENVTNQNVAGHSGTASGTLRNNTYEYDRESNPDNYDMDDSEMRYAYGETIYARVDSFARSKEGPPSVLVGSAGYLENYIVPLIVIAAQIDRFSQLVLHDTASFDSSYEKNWYNNFSELTVVVPTEFDEPSATAFRFISEIQRVVAFLTPASQRSFMTAHDLMKNLPGGFRRELGDRIEDVDDLIPRFYHYLNVEYQKLFGGDNEFDKLFESQVESVLENVRNESYSVPIDFESRGSNLFESLASIFWHDEDTLGTVRFVNIAPILTIQLAGDDDGFMGEPFQVEEEFYPEVFSSKYSDVITEMVRKRLEIMKRRTVITQEIMSYNSFEGKKIKAILQSTIGYLEKADSKEAAIDLSTLTESIRDKSAELTAELNSLSKELSTLDTSNYRSIVSRISGYPEVPPLTKYLLVGVICSDTEYFFRSKVHAENQGWVYFNAVCTSDKRVVDYSVHSMDFNGVYSFILDYSKNTSRQLILIYATEEEVQQNNEIPIVGELKNFFDRDNEVLQDDIKRFYSDDDDDDDDDEDDDDDDDDVAIDSDDEKSEEESTNKENEPENDKDNDEKLIDL</sequence>
<dbReference type="InterPro" id="IPR015940">
    <property type="entry name" value="UBA"/>
</dbReference>
<proteinExistence type="predicted"/>
<dbReference type="CDD" id="cd14291">
    <property type="entry name" value="UBA1_NUB1_like"/>
    <property type="match status" value="1"/>
</dbReference>
<dbReference type="Gene3D" id="1.10.8.10">
    <property type="entry name" value="DNA helicase RuvA subunit, C-terminal domain"/>
    <property type="match status" value="1"/>
</dbReference>
<dbReference type="InterPro" id="IPR009060">
    <property type="entry name" value="UBA-like_sf"/>
</dbReference>
<reference evidence="3 4" key="1">
    <citation type="journal article" date="2007" name="Nat. Biotechnol.">
        <title>Genome sequence of the lignocellulose-bioconverting and xylose-fermenting yeast Pichia stipitis.</title>
        <authorList>
            <person name="Jeffries T.W."/>
            <person name="Grigoriev I.V."/>
            <person name="Grimwood J."/>
            <person name="Laplaza J.M."/>
            <person name="Aerts A."/>
            <person name="Salamov A."/>
            <person name="Schmutz J."/>
            <person name="Lindquist E."/>
            <person name="Dehal P."/>
            <person name="Shapiro H."/>
            <person name="Jin Y.S."/>
            <person name="Passoth V."/>
            <person name="Richardson P.M."/>
        </authorList>
    </citation>
    <scope>NUCLEOTIDE SEQUENCE [LARGE SCALE GENOMIC DNA]</scope>
    <source>
        <strain evidence="4">ATCC 58785 / CBS 6054 / NBRC 10063 / NRRL Y-11545</strain>
    </source>
</reference>
<organism evidence="3 4">
    <name type="scientific">Scheffersomyces stipitis (strain ATCC 58785 / CBS 6054 / NBRC 10063 / NRRL Y-11545)</name>
    <name type="common">Yeast</name>
    <name type="synonym">Pichia stipitis</name>
    <dbReference type="NCBI Taxonomy" id="322104"/>
    <lineage>
        <taxon>Eukaryota</taxon>
        <taxon>Fungi</taxon>
        <taxon>Dikarya</taxon>
        <taxon>Ascomycota</taxon>
        <taxon>Saccharomycotina</taxon>
        <taxon>Pichiomycetes</taxon>
        <taxon>Debaryomycetaceae</taxon>
        <taxon>Scheffersomyces</taxon>
    </lineage>
</organism>
<feature type="compositionally biased region" description="Acidic residues" evidence="1">
    <location>
        <begin position="632"/>
        <end position="660"/>
    </location>
</feature>
<dbReference type="SMART" id="SM00165">
    <property type="entry name" value="UBA"/>
    <property type="match status" value="1"/>
</dbReference>
<dbReference type="OrthoDB" id="4489171at2759"/>
<evidence type="ECO:0000259" key="2">
    <source>
        <dbReference type="PROSITE" id="PS50030"/>
    </source>
</evidence>
<accession>A3GFH0</accession>
<dbReference type="Pfam" id="PF00627">
    <property type="entry name" value="UBA"/>
    <property type="match status" value="1"/>
</dbReference>
<feature type="region of interest" description="Disordered" evidence="1">
    <location>
        <begin position="628"/>
        <end position="683"/>
    </location>
</feature>
<dbReference type="PROSITE" id="PS50030">
    <property type="entry name" value="UBA"/>
    <property type="match status" value="1"/>
</dbReference>
<dbReference type="GeneID" id="4851019"/>
<dbReference type="PANTHER" id="PTHR39597:SF1">
    <property type="entry name" value="UBA DOMAIN-CONTAINING PROTEIN RUP1"/>
    <property type="match status" value="1"/>
</dbReference>
<dbReference type="FunCoup" id="A3GFH0">
    <property type="interactions" value="157"/>
</dbReference>
<name>A3GFH0_PICST</name>